<dbReference type="SMART" id="SM00100">
    <property type="entry name" value="cNMP"/>
    <property type="match status" value="1"/>
</dbReference>
<dbReference type="InterPro" id="IPR000595">
    <property type="entry name" value="cNMP-bd_dom"/>
</dbReference>
<dbReference type="SUPFAM" id="SSF103473">
    <property type="entry name" value="MFS general substrate transporter"/>
    <property type="match status" value="1"/>
</dbReference>
<comment type="caution">
    <text evidence="8">The sequence shown here is derived from an EMBL/GenBank/DDBJ whole genome shotgun (WGS) entry which is preliminary data.</text>
</comment>
<feature type="transmembrane region" description="Helical" evidence="6">
    <location>
        <begin position="172"/>
        <end position="192"/>
    </location>
</feature>
<dbReference type="PANTHER" id="PTHR23513:SF6">
    <property type="entry name" value="MAJOR FACILITATOR SUPERFAMILY ASSOCIATED DOMAIN-CONTAINING PROTEIN"/>
    <property type="match status" value="1"/>
</dbReference>
<evidence type="ECO:0000313" key="8">
    <source>
        <dbReference type="EMBL" id="MDR7360876.1"/>
    </source>
</evidence>
<dbReference type="Pfam" id="PF07690">
    <property type="entry name" value="MFS_1"/>
    <property type="match status" value="1"/>
</dbReference>
<feature type="transmembrane region" description="Helical" evidence="6">
    <location>
        <begin position="292"/>
        <end position="311"/>
    </location>
</feature>
<reference evidence="8 9" key="1">
    <citation type="submission" date="2023-07" db="EMBL/GenBank/DDBJ databases">
        <title>Sequencing the genomes of 1000 actinobacteria strains.</title>
        <authorList>
            <person name="Klenk H.-P."/>
        </authorList>
    </citation>
    <scope>NUCLEOTIDE SEQUENCE [LARGE SCALE GENOMIC DNA]</scope>
    <source>
        <strain evidence="8 9">DSM 19426</strain>
    </source>
</reference>
<evidence type="ECO:0000256" key="2">
    <source>
        <dbReference type="ARBA" id="ARBA00022475"/>
    </source>
</evidence>
<dbReference type="CDD" id="cd00038">
    <property type="entry name" value="CAP_ED"/>
    <property type="match status" value="1"/>
</dbReference>
<feature type="transmembrane region" description="Helical" evidence="6">
    <location>
        <begin position="227"/>
        <end position="250"/>
    </location>
</feature>
<dbReference type="Gene3D" id="1.20.1250.20">
    <property type="entry name" value="MFS general substrate transporter like domains"/>
    <property type="match status" value="1"/>
</dbReference>
<proteinExistence type="predicted"/>
<feature type="transmembrane region" description="Helical" evidence="6">
    <location>
        <begin position="380"/>
        <end position="401"/>
    </location>
</feature>
<evidence type="ECO:0000256" key="1">
    <source>
        <dbReference type="ARBA" id="ARBA00004651"/>
    </source>
</evidence>
<gene>
    <name evidence="8" type="ORF">J2S63_000429</name>
</gene>
<dbReference type="EMBL" id="JAVDYG010000001">
    <property type="protein sequence ID" value="MDR7360876.1"/>
    <property type="molecule type" value="Genomic_DNA"/>
</dbReference>
<dbReference type="SUPFAM" id="SSF51206">
    <property type="entry name" value="cAMP-binding domain-like"/>
    <property type="match status" value="1"/>
</dbReference>
<accession>A0ABU2BRH9</accession>
<evidence type="ECO:0000259" key="7">
    <source>
        <dbReference type="PROSITE" id="PS50042"/>
    </source>
</evidence>
<dbReference type="PROSITE" id="PS00889">
    <property type="entry name" value="CNMP_BINDING_2"/>
    <property type="match status" value="1"/>
</dbReference>
<dbReference type="PRINTS" id="PR00103">
    <property type="entry name" value="CAMPKINASE"/>
</dbReference>
<dbReference type="RefSeq" id="WP_310298013.1">
    <property type="nucleotide sequence ID" value="NZ_BAAAPS010000002.1"/>
</dbReference>
<keyword evidence="2" id="KW-1003">Cell membrane</keyword>
<evidence type="ECO:0000256" key="5">
    <source>
        <dbReference type="ARBA" id="ARBA00023136"/>
    </source>
</evidence>
<dbReference type="PROSITE" id="PS50042">
    <property type="entry name" value="CNMP_BINDING_3"/>
    <property type="match status" value="1"/>
</dbReference>
<feature type="transmembrane region" description="Helical" evidence="6">
    <location>
        <begin position="262"/>
        <end position="280"/>
    </location>
</feature>
<evidence type="ECO:0000256" key="4">
    <source>
        <dbReference type="ARBA" id="ARBA00022989"/>
    </source>
</evidence>
<evidence type="ECO:0000313" key="9">
    <source>
        <dbReference type="Proteomes" id="UP001183648"/>
    </source>
</evidence>
<evidence type="ECO:0000256" key="6">
    <source>
        <dbReference type="SAM" id="Phobius"/>
    </source>
</evidence>
<dbReference type="InterPro" id="IPR036259">
    <property type="entry name" value="MFS_trans_sf"/>
</dbReference>
<feature type="transmembrane region" description="Helical" evidence="6">
    <location>
        <begin position="85"/>
        <end position="115"/>
    </location>
</feature>
<comment type="subcellular location">
    <subcellularLocation>
        <location evidence="1">Cell membrane</location>
        <topology evidence="1">Multi-pass membrane protein</topology>
    </subcellularLocation>
</comment>
<feature type="transmembrane region" description="Helical" evidence="6">
    <location>
        <begin position="18"/>
        <end position="42"/>
    </location>
</feature>
<dbReference type="Proteomes" id="UP001183648">
    <property type="component" value="Unassembled WGS sequence"/>
</dbReference>
<feature type="transmembrane region" description="Helical" evidence="6">
    <location>
        <begin position="317"/>
        <end position="338"/>
    </location>
</feature>
<feature type="transmembrane region" description="Helical" evidence="6">
    <location>
        <begin position="350"/>
        <end position="368"/>
    </location>
</feature>
<keyword evidence="3 6" id="KW-0812">Transmembrane</keyword>
<dbReference type="PROSITE" id="PS00888">
    <property type="entry name" value="CNMP_BINDING_1"/>
    <property type="match status" value="1"/>
</dbReference>
<dbReference type="InterPro" id="IPR018490">
    <property type="entry name" value="cNMP-bd_dom_sf"/>
</dbReference>
<sequence length="563" mass="57733">MTTKPTLRSSLRHRDYRLFIGAFTTSCIGSWAYNVALAVWLIEATGSAGWVAGSTVARFAPALVMSAYGGVLAERFERVRLMVRVDWLCAALMAVMAGLMALGAPAIAVVLVAMLTSSLGPVYQPAAAAMTPQLVPERDLASANALRNTVDNICVIAGPGLGALLLLVADPWLAVLANALTFAVSALLVSAVRQRSEPVDVTEGGQAGPLAQMLVGVRTIGDSTTTAVLVGFSVLATFVYGTDTVLFVVLSEERLGTGPEGYGYLLAGLGVGGVAAAGVVARMERLPRLGPVIVAGLALYCLPTLLFLVMGSPALAFAAQVVRGASTLVVDVLAITALQRAVPSDRLARVFGAFDGLCLLAILVASVLTPVSLHLVGLDVTLWVVGLAVPVLGLAAWPLLARMDAESAGRRAALAPRVRLLSGIGLFAEVREGALEQLAGQAEEVSVPAGTAVVTQGEPADAFYVIESGDLAVSSTGEDGVARELPEMGAGTGFGEIGLIEAIPRTATVTARTDAALLKVSGQAFLAALTADQPSAALLDGASVRLGRTHPGRSLTRAGLAEG</sequence>
<evidence type="ECO:0000256" key="3">
    <source>
        <dbReference type="ARBA" id="ARBA00022692"/>
    </source>
</evidence>
<dbReference type="Pfam" id="PF00027">
    <property type="entry name" value="cNMP_binding"/>
    <property type="match status" value="1"/>
</dbReference>
<protein>
    <submittedName>
        <fullName evidence="8">MFS family arabinose efflux permease</fullName>
    </submittedName>
</protein>
<dbReference type="CDD" id="cd06173">
    <property type="entry name" value="MFS_MefA_like"/>
    <property type="match status" value="1"/>
</dbReference>
<organism evidence="8 9">
    <name type="scientific">Nocardioides marmoribigeumensis</name>
    <dbReference type="NCBI Taxonomy" id="433649"/>
    <lineage>
        <taxon>Bacteria</taxon>
        <taxon>Bacillati</taxon>
        <taxon>Actinomycetota</taxon>
        <taxon>Actinomycetes</taxon>
        <taxon>Propionibacteriales</taxon>
        <taxon>Nocardioidaceae</taxon>
        <taxon>Nocardioides</taxon>
    </lineage>
</organism>
<dbReference type="Gene3D" id="2.60.120.10">
    <property type="entry name" value="Jelly Rolls"/>
    <property type="match status" value="1"/>
</dbReference>
<dbReference type="PANTHER" id="PTHR23513">
    <property type="entry name" value="INTEGRAL MEMBRANE EFFLUX PROTEIN-RELATED"/>
    <property type="match status" value="1"/>
</dbReference>
<dbReference type="InterPro" id="IPR014710">
    <property type="entry name" value="RmlC-like_jellyroll"/>
</dbReference>
<dbReference type="InterPro" id="IPR011701">
    <property type="entry name" value="MFS"/>
</dbReference>
<keyword evidence="4 6" id="KW-1133">Transmembrane helix</keyword>
<keyword evidence="5 6" id="KW-0472">Membrane</keyword>
<dbReference type="InterPro" id="IPR018488">
    <property type="entry name" value="cNMP-bd_CS"/>
</dbReference>
<keyword evidence="9" id="KW-1185">Reference proteome</keyword>
<name>A0ABU2BRH9_9ACTN</name>
<feature type="transmembrane region" description="Helical" evidence="6">
    <location>
        <begin position="48"/>
        <end position="73"/>
    </location>
</feature>
<feature type="domain" description="Cyclic nucleotide-binding" evidence="7">
    <location>
        <begin position="426"/>
        <end position="529"/>
    </location>
</feature>